<reference evidence="1 2" key="1">
    <citation type="submission" date="2011-01" db="EMBL/GenBank/DDBJ databases">
        <authorList>
            <person name="Muzny D."/>
            <person name="Qin X."/>
            <person name="Deng J."/>
            <person name="Jiang H."/>
            <person name="Liu Y."/>
            <person name="Qu J."/>
            <person name="Song X.-Z."/>
            <person name="Zhang L."/>
            <person name="Thornton R."/>
            <person name="Coyle M."/>
            <person name="Francisco L."/>
            <person name="Jackson L."/>
            <person name="Javaid M."/>
            <person name="Korchina V."/>
            <person name="Kovar C."/>
            <person name="Mata R."/>
            <person name="Mathew T."/>
            <person name="Ngo R."/>
            <person name="Nguyen L."/>
            <person name="Nguyen N."/>
            <person name="Okwuonu G."/>
            <person name="Ongeri F."/>
            <person name="Pham C."/>
            <person name="Simmons D."/>
            <person name="Wilczek-Boney K."/>
            <person name="Hale W."/>
            <person name="Jakkamsetti A."/>
            <person name="Pham P."/>
            <person name="Ruth R."/>
            <person name="San Lucas F."/>
            <person name="Warren J."/>
            <person name="Zhang J."/>
            <person name="Zhao Z."/>
            <person name="Zhou C."/>
            <person name="Zhu D."/>
            <person name="Lee S."/>
            <person name="Bess C."/>
            <person name="Blankenburg K."/>
            <person name="Forbes L."/>
            <person name="Fu Q."/>
            <person name="Gubbala S."/>
            <person name="Hirani K."/>
            <person name="Jayaseelan J.C."/>
            <person name="Lara F."/>
            <person name="Munidasa M."/>
            <person name="Palculict T."/>
            <person name="Patil S."/>
            <person name="Pu L.-L."/>
            <person name="Saada N."/>
            <person name="Tang L."/>
            <person name="Weissenberger G."/>
            <person name="Zhu Y."/>
            <person name="Hemphill L."/>
            <person name="Shang Y."/>
            <person name="Youmans B."/>
            <person name="Ayvaz T."/>
            <person name="Ross M."/>
            <person name="Santibanez J."/>
            <person name="Aqrawi P."/>
            <person name="Gross S."/>
            <person name="Joshi V."/>
            <person name="Fowler G."/>
            <person name="Nazareth L."/>
            <person name="Reid J."/>
            <person name="Worley K."/>
            <person name="Petrosino J."/>
            <person name="Highlander S."/>
            <person name="Gibbs R."/>
        </authorList>
    </citation>
    <scope>NUCLEOTIDE SEQUENCE [LARGE SCALE GENOMIC DNA]</scope>
    <source>
        <strain evidence="1 2">ATCC 12755</strain>
    </source>
</reference>
<protein>
    <submittedName>
        <fullName evidence="1">Uncharacterized protein</fullName>
    </submittedName>
</protein>
<dbReference type="Proteomes" id="UP000004835">
    <property type="component" value="Unassembled WGS sequence"/>
</dbReference>
<proteinExistence type="predicted"/>
<dbReference type="AlphaFoldDB" id="F0EF34"/>
<organism evidence="1 2">
    <name type="scientific">Enterococcus casseliflavus ATCC 12755</name>
    <dbReference type="NCBI Taxonomy" id="888066"/>
    <lineage>
        <taxon>Bacteria</taxon>
        <taxon>Bacillati</taxon>
        <taxon>Bacillota</taxon>
        <taxon>Bacilli</taxon>
        <taxon>Lactobacillales</taxon>
        <taxon>Enterococcaceae</taxon>
        <taxon>Enterococcus</taxon>
    </lineage>
</organism>
<evidence type="ECO:0000313" key="1">
    <source>
        <dbReference type="EMBL" id="EGC71302.1"/>
    </source>
</evidence>
<accession>F0EF34</accession>
<dbReference type="HOGENOM" id="CLU_3288945_0_0_9"/>
<gene>
    <name evidence="1" type="ORF">HMPREF9087_0052</name>
</gene>
<evidence type="ECO:0000313" key="2">
    <source>
        <dbReference type="Proteomes" id="UP000004835"/>
    </source>
</evidence>
<dbReference type="EMBL" id="AEWT01000001">
    <property type="protein sequence ID" value="EGC71302.1"/>
    <property type="molecule type" value="Genomic_DNA"/>
</dbReference>
<sequence>MQFYLKCLSLILFYSSLFDLHRLKVDRRVKSAVFFVFQLF</sequence>
<comment type="caution">
    <text evidence="1">The sequence shown here is derived from an EMBL/GenBank/DDBJ whole genome shotgun (WGS) entry which is preliminary data.</text>
</comment>
<name>F0EF34_ENTCA</name>